<dbReference type="SMART" id="SM00342">
    <property type="entry name" value="HTH_ARAC"/>
    <property type="match status" value="1"/>
</dbReference>
<dbReference type="GO" id="GO:0003700">
    <property type="term" value="F:DNA-binding transcription factor activity"/>
    <property type="evidence" value="ECO:0007669"/>
    <property type="project" value="InterPro"/>
</dbReference>
<evidence type="ECO:0000256" key="3">
    <source>
        <dbReference type="ARBA" id="ARBA00023159"/>
    </source>
</evidence>
<dbReference type="InterPro" id="IPR020449">
    <property type="entry name" value="Tscrpt_reg_AraC-type_HTH"/>
</dbReference>
<keyword evidence="3" id="KW-0010">Activator</keyword>
<dbReference type="GeneID" id="55540030"/>
<keyword evidence="4" id="KW-0804">Transcription</keyword>
<reference evidence="6 7" key="1">
    <citation type="submission" date="2019-11" db="EMBL/GenBank/DDBJ databases">
        <title>Epiphytic Pseudomonas syringae from cherry orchards.</title>
        <authorList>
            <person name="Hulin M.T."/>
        </authorList>
    </citation>
    <scope>NUCLEOTIDE SEQUENCE [LARGE SCALE GENOMIC DNA]</scope>
    <source>
        <strain evidence="6 7">PA-6-9F</strain>
    </source>
</reference>
<dbReference type="GO" id="GO:0009893">
    <property type="term" value="P:positive regulation of metabolic process"/>
    <property type="evidence" value="ECO:0007669"/>
    <property type="project" value="UniProtKB-ARBA"/>
</dbReference>
<dbReference type="Gene3D" id="2.60.120.10">
    <property type="entry name" value="Jelly Rolls"/>
    <property type="match status" value="1"/>
</dbReference>
<dbReference type="InterPro" id="IPR037923">
    <property type="entry name" value="HTH-like"/>
</dbReference>
<dbReference type="InterPro" id="IPR018060">
    <property type="entry name" value="HTH_AraC"/>
</dbReference>
<feature type="domain" description="HTH araC/xylS-type" evidence="5">
    <location>
        <begin position="189"/>
        <end position="287"/>
    </location>
</feature>
<dbReference type="CDD" id="cd06999">
    <property type="entry name" value="cupin_HpaA-like_N"/>
    <property type="match status" value="1"/>
</dbReference>
<evidence type="ECO:0000256" key="4">
    <source>
        <dbReference type="ARBA" id="ARBA00023163"/>
    </source>
</evidence>
<dbReference type="GO" id="GO:0043565">
    <property type="term" value="F:sequence-specific DNA binding"/>
    <property type="evidence" value="ECO:0007669"/>
    <property type="project" value="InterPro"/>
</dbReference>
<dbReference type="InterPro" id="IPR009057">
    <property type="entry name" value="Homeodomain-like_sf"/>
</dbReference>
<evidence type="ECO:0000256" key="1">
    <source>
        <dbReference type="ARBA" id="ARBA00023015"/>
    </source>
</evidence>
<evidence type="ECO:0000313" key="6">
    <source>
        <dbReference type="EMBL" id="MCF5060078.1"/>
    </source>
</evidence>
<evidence type="ECO:0000256" key="2">
    <source>
        <dbReference type="ARBA" id="ARBA00023125"/>
    </source>
</evidence>
<dbReference type="EMBL" id="WKEW01000120">
    <property type="protein sequence ID" value="MCF5060078.1"/>
    <property type="molecule type" value="Genomic_DNA"/>
</dbReference>
<dbReference type="PRINTS" id="PR00032">
    <property type="entry name" value="HTHARAC"/>
</dbReference>
<dbReference type="PROSITE" id="PS00041">
    <property type="entry name" value="HTH_ARAC_FAMILY_1"/>
    <property type="match status" value="1"/>
</dbReference>
<dbReference type="Gene3D" id="1.10.10.60">
    <property type="entry name" value="Homeodomain-like"/>
    <property type="match status" value="1"/>
</dbReference>
<dbReference type="PANTHER" id="PTHR43280:SF32">
    <property type="entry name" value="TRANSCRIPTIONAL REGULATORY PROTEIN"/>
    <property type="match status" value="1"/>
</dbReference>
<gene>
    <name evidence="6" type="ORF">GIW75_24390</name>
</gene>
<dbReference type="PROSITE" id="PS01124">
    <property type="entry name" value="HTH_ARAC_FAMILY_2"/>
    <property type="match status" value="1"/>
</dbReference>
<name>A0AAW5AJZ5_9PSED</name>
<dbReference type="RefSeq" id="WP_070995095.1">
    <property type="nucleotide sequence ID" value="NZ_CAXAPX010000001.1"/>
</dbReference>
<accession>A0AAW5AJZ5</accession>
<evidence type="ECO:0000313" key="7">
    <source>
        <dbReference type="Proteomes" id="UP000814172"/>
    </source>
</evidence>
<proteinExistence type="predicted"/>
<sequence>MTKNASPAIPVFKLYGESQQWPTPDLLHCETISRRSREYQWEIQPHRHADLCQLLYVYKGQAQLEIEGQRTTLTQSTLQVLPPLCVHGFRFSEDVEGFVVTLAAPLVAHLQGQLGSAVDGLSALGSYPAGQDSDYLNSLFTRLQNEYSDDFPARDMMMHALVSVLLVWISRQAIQRRHPRAPRGREYFRRFTQLVEQHYREHPKIEDLAHKLGISVSHLNGTCRELGGQPALQIMHDRQLLEAKRLLTYTSMTINEMSEVLGFSDPTNFSRLFRRRVGFSPKAFREQLNAAPNDGVSAQSAQRR</sequence>
<keyword evidence="2" id="KW-0238">DNA-binding</keyword>
<protein>
    <submittedName>
        <fullName evidence="6">Helix-turn-helix domain-containing protein</fullName>
    </submittedName>
</protein>
<dbReference type="Pfam" id="PF02311">
    <property type="entry name" value="AraC_binding"/>
    <property type="match status" value="1"/>
</dbReference>
<dbReference type="InterPro" id="IPR014710">
    <property type="entry name" value="RmlC-like_jellyroll"/>
</dbReference>
<dbReference type="SUPFAM" id="SSF51215">
    <property type="entry name" value="Regulatory protein AraC"/>
    <property type="match status" value="1"/>
</dbReference>
<dbReference type="SUPFAM" id="SSF46689">
    <property type="entry name" value="Homeodomain-like"/>
    <property type="match status" value="1"/>
</dbReference>
<keyword evidence="7" id="KW-1185">Reference proteome</keyword>
<dbReference type="InterPro" id="IPR003313">
    <property type="entry name" value="AraC-bd"/>
</dbReference>
<dbReference type="InterPro" id="IPR018062">
    <property type="entry name" value="HTH_AraC-typ_CS"/>
</dbReference>
<keyword evidence="1" id="KW-0805">Transcription regulation</keyword>
<dbReference type="Pfam" id="PF12833">
    <property type="entry name" value="HTH_18"/>
    <property type="match status" value="1"/>
</dbReference>
<evidence type="ECO:0000259" key="5">
    <source>
        <dbReference type="PROSITE" id="PS01124"/>
    </source>
</evidence>
<organism evidence="6 7">
    <name type="scientific">Pseudomonas proteolytica</name>
    <dbReference type="NCBI Taxonomy" id="219574"/>
    <lineage>
        <taxon>Bacteria</taxon>
        <taxon>Pseudomonadati</taxon>
        <taxon>Pseudomonadota</taxon>
        <taxon>Gammaproteobacteria</taxon>
        <taxon>Pseudomonadales</taxon>
        <taxon>Pseudomonadaceae</taxon>
        <taxon>Pseudomonas</taxon>
    </lineage>
</organism>
<dbReference type="Proteomes" id="UP000814172">
    <property type="component" value="Unassembled WGS sequence"/>
</dbReference>
<dbReference type="PANTHER" id="PTHR43280">
    <property type="entry name" value="ARAC-FAMILY TRANSCRIPTIONAL REGULATOR"/>
    <property type="match status" value="1"/>
</dbReference>
<dbReference type="AlphaFoldDB" id="A0AAW5AJZ5"/>
<comment type="caution">
    <text evidence="6">The sequence shown here is derived from an EMBL/GenBank/DDBJ whole genome shotgun (WGS) entry which is preliminary data.</text>
</comment>
<dbReference type="InterPro" id="IPR047264">
    <property type="entry name" value="Cupin_HpaA-like_N"/>
</dbReference>